<evidence type="ECO:0000313" key="2">
    <source>
        <dbReference type="EMBL" id="WQD76816.1"/>
    </source>
</evidence>
<dbReference type="Pfam" id="PF13801">
    <property type="entry name" value="Metal_resist"/>
    <property type="match status" value="1"/>
</dbReference>
<evidence type="ECO:0000256" key="1">
    <source>
        <dbReference type="SAM" id="MobiDB-lite"/>
    </source>
</evidence>
<name>A0ABZ0WHL2_9BURK</name>
<evidence type="ECO:0000313" key="3">
    <source>
        <dbReference type="Proteomes" id="UP001325479"/>
    </source>
</evidence>
<dbReference type="Gene3D" id="1.20.120.1490">
    <property type="match status" value="1"/>
</dbReference>
<keyword evidence="3" id="KW-1185">Reference proteome</keyword>
<sequence length="177" mass="19540">MSERSWKLALVGSLVLNAFLLGAIGGGAIQWFSTRGETHEAARVQPPTALRFAASELSPERQQQFLDALKNARHEGREFAREGREARNQVLELLAAPQLDRPALDAALARTRAADTALRTRIEQGVADFAATLTPDERATFAEGLKRRGQWRLPLQQRKAQQEKELSKAQDGQAASE</sequence>
<proteinExistence type="predicted"/>
<organism evidence="2 3">
    <name type="scientific">Paraburkholderia kururiensis</name>
    <dbReference type="NCBI Taxonomy" id="984307"/>
    <lineage>
        <taxon>Bacteria</taxon>
        <taxon>Pseudomonadati</taxon>
        <taxon>Pseudomonadota</taxon>
        <taxon>Betaproteobacteria</taxon>
        <taxon>Burkholderiales</taxon>
        <taxon>Burkholderiaceae</taxon>
        <taxon>Paraburkholderia</taxon>
    </lineage>
</organism>
<dbReference type="Proteomes" id="UP001325479">
    <property type="component" value="Chromosome"/>
</dbReference>
<reference evidence="2 3" key="1">
    <citation type="submission" date="2023-12" db="EMBL/GenBank/DDBJ databases">
        <title>Genome sequencing and assembly of bacterial species from a model synthetic community.</title>
        <authorList>
            <person name="Hogle S.L."/>
        </authorList>
    </citation>
    <scope>NUCLEOTIDE SEQUENCE [LARGE SCALE GENOMIC DNA]</scope>
    <source>
        <strain evidence="2 3">HAMBI 2494</strain>
    </source>
</reference>
<feature type="region of interest" description="Disordered" evidence="1">
    <location>
        <begin position="152"/>
        <end position="177"/>
    </location>
</feature>
<dbReference type="RefSeq" id="WP_114809071.1">
    <property type="nucleotide sequence ID" value="NZ_CP139965.1"/>
</dbReference>
<dbReference type="EMBL" id="CP139965">
    <property type="protein sequence ID" value="WQD76816.1"/>
    <property type="molecule type" value="Genomic_DNA"/>
</dbReference>
<accession>A0ABZ0WHL2</accession>
<protein>
    <submittedName>
        <fullName evidence="2">Periplasmic heavy metal sensor</fullName>
    </submittedName>
</protein>
<gene>
    <name evidence="2" type="ORF">U0042_22450</name>
</gene>
<dbReference type="InterPro" id="IPR025961">
    <property type="entry name" value="Metal_resist"/>
</dbReference>